<name>A0A6C0B1B7_9ZZZZ</name>
<dbReference type="EMBL" id="MN739050">
    <property type="protein sequence ID" value="QHS86025.1"/>
    <property type="molecule type" value="Genomic_DNA"/>
</dbReference>
<organism evidence="2">
    <name type="scientific">viral metagenome</name>
    <dbReference type="NCBI Taxonomy" id="1070528"/>
    <lineage>
        <taxon>unclassified sequences</taxon>
        <taxon>metagenomes</taxon>
        <taxon>organismal metagenomes</taxon>
    </lineage>
</organism>
<evidence type="ECO:0000313" key="2">
    <source>
        <dbReference type="EMBL" id="QHS86025.1"/>
    </source>
</evidence>
<evidence type="ECO:0000256" key="1">
    <source>
        <dbReference type="SAM" id="MobiDB-lite"/>
    </source>
</evidence>
<proteinExistence type="predicted"/>
<dbReference type="AlphaFoldDB" id="A0A6C0B1B7"/>
<feature type="compositionally biased region" description="Polar residues" evidence="1">
    <location>
        <begin position="1"/>
        <end position="17"/>
    </location>
</feature>
<accession>A0A6C0B1B7</accession>
<reference evidence="2" key="1">
    <citation type="journal article" date="2020" name="Nature">
        <title>Giant virus diversity and host interactions through global metagenomics.</title>
        <authorList>
            <person name="Schulz F."/>
            <person name="Roux S."/>
            <person name="Paez-Espino D."/>
            <person name="Jungbluth S."/>
            <person name="Walsh D.A."/>
            <person name="Denef V.J."/>
            <person name="McMahon K.D."/>
            <person name="Konstantinidis K.T."/>
            <person name="Eloe-Fadrosh E.A."/>
            <person name="Kyrpides N.C."/>
            <person name="Woyke T."/>
        </authorList>
    </citation>
    <scope>NUCLEOTIDE SEQUENCE</scope>
    <source>
        <strain evidence="2">GVMAG-M-3300009185-7</strain>
    </source>
</reference>
<feature type="region of interest" description="Disordered" evidence="1">
    <location>
        <begin position="1"/>
        <end position="27"/>
    </location>
</feature>
<protein>
    <submittedName>
        <fullName evidence="2">Uncharacterized protein</fullName>
    </submittedName>
</protein>
<sequence length="34" mass="3288">MGAGASTPTLAITSASPQKAEGGPDYSIMSICSS</sequence>